<feature type="transmembrane region" description="Helical" evidence="1">
    <location>
        <begin position="43"/>
        <end position="66"/>
    </location>
</feature>
<dbReference type="Proteomes" id="UP000266389">
    <property type="component" value="Unassembled WGS sequence"/>
</dbReference>
<keyword evidence="2" id="KW-0732">Signal</keyword>
<organism evidence="3 4">
    <name type="scientific">Candidatus Thermochlorobacter aerophilus</name>
    <dbReference type="NCBI Taxonomy" id="1868324"/>
    <lineage>
        <taxon>Bacteria</taxon>
        <taxon>Pseudomonadati</taxon>
        <taxon>Chlorobiota</taxon>
        <taxon>Chlorobiia</taxon>
        <taxon>Chlorobiales</taxon>
        <taxon>Candidatus Thermochlorobacteriaceae</taxon>
        <taxon>Candidatus Thermochlorobacter</taxon>
    </lineage>
</organism>
<evidence type="ECO:0000256" key="1">
    <source>
        <dbReference type="SAM" id="Phobius"/>
    </source>
</evidence>
<evidence type="ECO:0000313" key="4">
    <source>
        <dbReference type="Proteomes" id="UP000266389"/>
    </source>
</evidence>
<gene>
    <name evidence="3" type="ORF">D0433_03310</name>
</gene>
<reference evidence="3 4" key="1">
    <citation type="journal article" date="2011" name="ISME J.">
        <title>Community ecology of hot spring cyanobacterial mats: predominant populations and their functional potential.</title>
        <authorList>
            <person name="Klatt C.G."/>
            <person name="Wood J.M."/>
            <person name="Rusch D.B."/>
            <person name="Bateson M.M."/>
            <person name="Hamamura N."/>
            <person name="Heidelberg J.F."/>
            <person name="Grossman A.R."/>
            <person name="Bhaya D."/>
            <person name="Cohan F.M."/>
            <person name="Kuhl M."/>
            <person name="Bryant D.A."/>
            <person name="Ward D.M."/>
        </authorList>
    </citation>
    <scope>NUCLEOTIDE SEQUENCE [LARGE SCALE GENOMIC DNA]</scope>
    <source>
        <strain evidence="3">OS</strain>
    </source>
</reference>
<accession>A0A395M2B9</accession>
<feature type="chain" id="PRO_5017283460" evidence="2">
    <location>
        <begin position="20"/>
        <end position="82"/>
    </location>
</feature>
<keyword evidence="1" id="KW-1133">Transmembrane helix</keyword>
<dbReference type="AlphaFoldDB" id="A0A395M2B9"/>
<feature type="signal peptide" evidence="2">
    <location>
        <begin position="1"/>
        <end position="19"/>
    </location>
</feature>
<keyword evidence="1" id="KW-0812">Transmembrane</keyword>
<keyword evidence="1" id="KW-0472">Membrane</keyword>
<name>A0A395M2B9_9BACT</name>
<proteinExistence type="predicted"/>
<dbReference type="EMBL" id="PHFL01000014">
    <property type="protein sequence ID" value="RFM24943.1"/>
    <property type="molecule type" value="Genomic_DNA"/>
</dbReference>
<evidence type="ECO:0000313" key="3">
    <source>
        <dbReference type="EMBL" id="RFM24943.1"/>
    </source>
</evidence>
<sequence length="82" mass="8000">MKLALIALLLCGSAAQGVAQIGGTAAPFARMGFAARGVGLGNAGAAVIAAVNFTLTTTLHLSALLITTTSHSHTPSCHGSVA</sequence>
<evidence type="ECO:0000256" key="2">
    <source>
        <dbReference type="SAM" id="SignalP"/>
    </source>
</evidence>
<comment type="caution">
    <text evidence="3">The sequence shown here is derived from an EMBL/GenBank/DDBJ whole genome shotgun (WGS) entry which is preliminary data.</text>
</comment>
<protein>
    <submittedName>
        <fullName evidence="3">Uncharacterized protein</fullName>
    </submittedName>
</protein>